<evidence type="ECO:0000256" key="2">
    <source>
        <dbReference type="ARBA" id="ARBA00022483"/>
    </source>
</evidence>
<dbReference type="Gene3D" id="1.25.40.20">
    <property type="entry name" value="Ankyrin repeat-containing domain"/>
    <property type="match status" value="1"/>
</dbReference>
<dbReference type="SMART" id="SM00248">
    <property type="entry name" value="ANK"/>
    <property type="match status" value="2"/>
</dbReference>
<keyword evidence="2" id="KW-0268">Exocytosis</keyword>
<keyword evidence="5" id="KW-0800">Toxin</keyword>
<evidence type="ECO:0000256" key="7">
    <source>
        <dbReference type="PROSITE-ProRule" id="PRU00023"/>
    </source>
</evidence>
<proteinExistence type="predicted"/>
<keyword evidence="4" id="KW-0528">Neurotoxin</keyword>
<comment type="subcellular location">
    <subcellularLocation>
        <location evidence="1">Target cell membrane</location>
    </subcellularLocation>
</comment>
<dbReference type="SUPFAM" id="SSF48403">
    <property type="entry name" value="Ankyrin repeat"/>
    <property type="match status" value="1"/>
</dbReference>
<evidence type="ECO:0000256" key="3">
    <source>
        <dbReference type="ARBA" id="ARBA00022537"/>
    </source>
</evidence>
<feature type="compositionally biased region" description="Polar residues" evidence="8">
    <location>
        <begin position="42"/>
        <end position="53"/>
    </location>
</feature>
<dbReference type="InterPro" id="IPR036770">
    <property type="entry name" value="Ankyrin_rpt-contain_sf"/>
</dbReference>
<evidence type="ECO:0000313" key="9">
    <source>
        <dbReference type="EMBL" id="KFM69293.1"/>
    </source>
</evidence>
<evidence type="ECO:0000256" key="8">
    <source>
        <dbReference type="SAM" id="MobiDB-lite"/>
    </source>
</evidence>
<dbReference type="AlphaFoldDB" id="A0A087TW04"/>
<dbReference type="STRING" id="407821.A0A087TW04"/>
<feature type="repeat" description="ANK" evidence="7">
    <location>
        <begin position="124"/>
        <end position="156"/>
    </location>
</feature>
<accession>A0A087TW04</accession>
<name>A0A087TW04_STEMI</name>
<dbReference type="GO" id="GO:0044231">
    <property type="term" value="C:host cell presynaptic membrane"/>
    <property type="evidence" value="ECO:0007669"/>
    <property type="project" value="UniProtKB-KW"/>
</dbReference>
<protein>
    <submittedName>
        <fullName evidence="9">Ankyrin repeat, SAM and basic leucine zipper domain-containing protein 1</fullName>
    </submittedName>
</protein>
<keyword evidence="7" id="KW-0040">ANK repeat</keyword>
<dbReference type="GO" id="GO:0071546">
    <property type="term" value="C:pi-body"/>
    <property type="evidence" value="ECO:0007669"/>
    <property type="project" value="TreeGrafter"/>
</dbReference>
<dbReference type="PANTHER" id="PTHR24157">
    <property type="entry name" value="ANKYRIN REPEAT, SAM AND BASIC LEUCINE ZIPPER DOMAIN-CONTAINING PROTEIN 1"/>
    <property type="match status" value="1"/>
</dbReference>
<dbReference type="PROSITE" id="PS50088">
    <property type="entry name" value="ANK_REPEAT"/>
    <property type="match status" value="1"/>
</dbReference>
<gene>
    <name evidence="9" type="ORF">X975_03061</name>
</gene>
<reference evidence="9 10" key="1">
    <citation type="submission" date="2013-11" db="EMBL/GenBank/DDBJ databases">
        <title>Genome sequencing of Stegodyphus mimosarum.</title>
        <authorList>
            <person name="Bechsgaard J."/>
        </authorList>
    </citation>
    <scope>NUCLEOTIDE SEQUENCE [LARGE SCALE GENOMIC DNA]</scope>
</reference>
<dbReference type="Pfam" id="PF12796">
    <property type="entry name" value="Ank_2"/>
    <property type="match status" value="1"/>
</dbReference>
<evidence type="ECO:0000313" key="10">
    <source>
        <dbReference type="Proteomes" id="UP000054359"/>
    </source>
</evidence>
<keyword evidence="10" id="KW-1185">Reference proteome</keyword>
<keyword evidence="6" id="KW-0472">Membrane</keyword>
<organism evidence="9 10">
    <name type="scientific">Stegodyphus mimosarum</name>
    <name type="common">African social velvet spider</name>
    <dbReference type="NCBI Taxonomy" id="407821"/>
    <lineage>
        <taxon>Eukaryota</taxon>
        <taxon>Metazoa</taxon>
        <taxon>Ecdysozoa</taxon>
        <taxon>Arthropoda</taxon>
        <taxon>Chelicerata</taxon>
        <taxon>Arachnida</taxon>
        <taxon>Araneae</taxon>
        <taxon>Araneomorphae</taxon>
        <taxon>Entelegynae</taxon>
        <taxon>Eresoidea</taxon>
        <taxon>Eresidae</taxon>
        <taxon>Stegodyphus</taxon>
    </lineage>
</organism>
<evidence type="ECO:0000256" key="5">
    <source>
        <dbReference type="ARBA" id="ARBA00023028"/>
    </source>
</evidence>
<dbReference type="Proteomes" id="UP000054359">
    <property type="component" value="Unassembled WGS sequence"/>
</dbReference>
<feature type="non-terminal residue" evidence="9">
    <location>
        <position position="156"/>
    </location>
</feature>
<dbReference type="GO" id="GO:0044218">
    <property type="term" value="C:other organism cell membrane"/>
    <property type="evidence" value="ECO:0007669"/>
    <property type="project" value="UniProtKB-KW"/>
</dbReference>
<evidence type="ECO:0000256" key="4">
    <source>
        <dbReference type="ARBA" id="ARBA00022699"/>
    </source>
</evidence>
<evidence type="ECO:0000256" key="1">
    <source>
        <dbReference type="ARBA" id="ARBA00004175"/>
    </source>
</evidence>
<dbReference type="PROSITE" id="PS50297">
    <property type="entry name" value="ANK_REP_REGION"/>
    <property type="match status" value="1"/>
</dbReference>
<dbReference type="EMBL" id="KK117010">
    <property type="protein sequence ID" value="KFM69293.1"/>
    <property type="molecule type" value="Genomic_DNA"/>
</dbReference>
<keyword evidence="3" id="KW-1052">Target cell membrane</keyword>
<sequence length="156" mass="17736">MVTLAGGMESDFSDENDIVFSIGNSSEPSNRKYEEVNSISKPSNVSNDGMNHSNFHHNDDSRTRIPSKFQKNHRNRTISRRRQCYDVKSSQLLDDLRYAVLQGNLDIIKDILSKNIWVDTILKAGWTGLMYACSAGHPEVVEFFLEKKADPNFHKG</sequence>
<dbReference type="InterPro" id="IPR002110">
    <property type="entry name" value="Ankyrin_rpt"/>
</dbReference>
<dbReference type="PANTHER" id="PTHR24157:SF3">
    <property type="entry name" value="ANKYRIN REPEAT, SAM AND BASIC LEUCINE ZIPPER DOMAIN-CONTAINING PROTEIN 1"/>
    <property type="match status" value="1"/>
</dbReference>
<dbReference type="GO" id="GO:0006887">
    <property type="term" value="P:exocytosis"/>
    <property type="evidence" value="ECO:0007669"/>
    <property type="project" value="UniProtKB-KW"/>
</dbReference>
<keyword evidence="6" id="KW-1053">Target membrane</keyword>
<keyword evidence="5" id="KW-0638">Presynaptic neurotoxin</keyword>
<feature type="region of interest" description="Disordered" evidence="8">
    <location>
        <begin position="42"/>
        <end position="76"/>
    </location>
</feature>
<evidence type="ECO:0000256" key="6">
    <source>
        <dbReference type="ARBA" id="ARBA00023298"/>
    </source>
</evidence>
<dbReference type="OrthoDB" id="448455at2759"/>